<reference evidence="2 3" key="1">
    <citation type="journal article" date="2019" name="Emerg. Microbes Infect.">
        <title>Comprehensive subspecies identification of 175 nontuberculous mycobacteria species based on 7547 genomic profiles.</title>
        <authorList>
            <person name="Matsumoto Y."/>
            <person name="Kinjo T."/>
            <person name="Motooka D."/>
            <person name="Nabeya D."/>
            <person name="Jung N."/>
            <person name="Uechi K."/>
            <person name="Horii T."/>
            <person name="Iida T."/>
            <person name="Fujita J."/>
            <person name="Nakamura S."/>
        </authorList>
    </citation>
    <scope>NUCLEOTIDE SEQUENCE [LARGE SCALE GENOMIC DNA]</scope>
    <source>
        <strain evidence="2 3">JCM 12688</strain>
    </source>
</reference>
<sequence>MNAHSISDPIRHFFGAYFHEDWVLEAADWQGVVDSYVQDEQPSADLLRTLSQEIDDLAGECTEPDAERLVTRTMGANYYPLPEFTYKAWLGQVAARLRQHSAAIEGGPTPPTA</sequence>
<evidence type="ECO:0000259" key="1">
    <source>
        <dbReference type="Pfam" id="PF18593"/>
    </source>
</evidence>
<dbReference type="InterPro" id="IPR041129">
    <property type="entry name" value="CdiI_2"/>
</dbReference>
<organism evidence="2 3">
    <name type="scientific">Mycolicibacterium gadium</name>
    <name type="common">Mycobacterium gadium</name>
    <dbReference type="NCBI Taxonomy" id="1794"/>
    <lineage>
        <taxon>Bacteria</taxon>
        <taxon>Bacillati</taxon>
        <taxon>Actinomycetota</taxon>
        <taxon>Actinomycetes</taxon>
        <taxon>Mycobacteriales</taxon>
        <taxon>Mycobacteriaceae</taxon>
        <taxon>Mycolicibacterium</taxon>
    </lineage>
</organism>
<dbReference type="EMBL" id="AP022608">
    <property type="protein sequence ID" value="BBZ18620.1"/>
    <property type="molecule type" value="Genomic_DNA"/>
</dbReference>
<accession>A0A7I7WND8</accession>
<dbReference type="RefSeq" id="WP_163687123.1">
    <property type="nucleotide sequence ID" value="NZ_AP022608.1"/>
</dbReference>
<dbReference type="AlphaFoldDB" id="A0A7I7WND8"/>
<name>A0A7I7WND8_MYCGU</name>
<protein>
    <recommendedName>
        <fullName evidence="1">CdiI immunity protein domain-containing protein</fullName>
    </recommendedName>
</protein>
<feature type="domain" description="CdiI immunity protein" evidence="1">
    <location>
        <begin position="10"/>
        <end position="97"/>
    </location>
</feature>
<evidence type="ECO:0000313" key="3">
    <source>
        <dbReference type="Proteomes" id="UP000466187"/>
    </source>
</evidence>
<evidence type="ECO:0000313" key="2">
    <source>
        <dbReference type="EMBL" id="BBZ18620.1"/>
    </source>
</evidence>
<proteinExistence type="predicted"/>
<dbReference type="KEGG" id="mgad:MGAD_29550"/>
<gene>
    <name evidence="2" type="ORF">MGAD_29550</name>
</gene>
<dbReference type="Pfam" id="PF18593">
    <property type="entry name" value="CdiI_2"/>
    <property type="match status" value="1"/>
</dbReference>
<dbReference type="Proteomes" id="UP000466187">
    <property type="component" value="Chromosome"/>
</dbReference>